<sequence length="661" mass="77941">MKPNGNELVTYNSMKQKLARQKQLKISWNNLVNSAIKKKRITVLSCAINILQLTDMVKEKRLKTYFEIWIQRKNTESNQRKWSHVFKLLKRKSILEEIQKIQVENEENAKRIAIKTKNVWISMTKKLQYKEFSYKILKANKNLRVAWRLHQYRSKWLVLIRKVVNIHKCKQFGAFRNWYLIGKRILTDIEVSKKNHNFKIAKLTDKWFHFSNLLKIRSINKNYNNLVGREKWNKITQKYLKQNKSNNFHRSMYQYHWIKLSTQNLQKNTIQSALQLYRSDMQQNGTMWLPLPQVYKLCCTKCLLYKKSELNISQDVQKKNSLHVKWIRWSCKLKWITNYEQLQYAQQRFQEKDDIMKRLQHRKLNAPHKSPIQPKIRTFLKVSEPNHQMTKNQPVNSLNYVKNASLIIESKPTPQLDIHLENIEIPNNENSFHDISTQNKYPDMSNTSTQKSAIQDLSTNDVSIQMTHPDLQTASIQKDDTGQNLNETSQGSSEIYEPRTTPTIINIYNYPLPSSGRRPPRQRNTSVGKSVIINQFDENDFEEESQSEIQPNFTVDEVQTPLAMFPPVVSEKGKTENASPIPTYAPVSPKRNMSTSYSYTANTTDWLFESQYSELNNSYNTSFQNIDNIEEAINETTQEISTKISLIGCDFQVYFIFVFYV</sequence>
<keyword evidence="3" id="KW-1185">Reference proteome</keyword>
<evidence type="ECO:0000313" key="2">
    <source>
        <dbReference type="EMBL" id="EAX94350.1"/>
    </source>
</evidence>
<organism evidence="2 3">
    <name type="scientific">Trichomonas vaginalis (strain ATCC PRA-98 / G3)</name>
    <dbReference type="NCBI Taxonomy" id="412133"/>
    <lineage>
        <taxon>Eukaryota</taxon>
        <taxon>Metamonada</taxon>
        <taxon>Parabasalia</taxon>
        <taxon>Trichomonadida</taxon>
        <taxon>Trichomonadidae</taxon>
        <taxon>Trichomonas</taxon>
    </lineage>
</organism>
<reference evidence="2" key="1">
    <citation type="submission" date="2006-10" db="EMBL/GenBank/DDBJ databases">
        <authorList>
            <person name="Amadeo P."/>
            <person name="Zhao Q."/>
            <person name="Wortman J."/>
            <person name="Fraser-Liggett C."/>
            <person name="Carlton J."/>
        </authorList>
    </citation>
    <scope>NUCLEOTIDE SEQUENCE</scope>
    <source>
        <strain evidence="2">G3</strain>
    </source>
</reference>
<protein>
    <submittedName>
        <fullName evidence="2">Uncharacterized protein</fullName>
    </submittedName>
</protein>
<reference evidence="2" key="2">
    <citation type="journal article" date="2007" name="Science">
        <title>Draft genome sequence of the sexually transmitted pathogen Trichomonas vaginalis.</title>
        <authorList>
            <person name="Carlton J.M."/>
            <person name="Hirt R.P."/>
            <person name="Silva J.C."/>
            <person name="Delcher A.L."/>
            <person name="Schatz M."/>
            <person name="Zhao Q."/>
            <person name="Wortman J.R."/>
            <person name="Bidwell S.L."/>
            <person name="Alsmark U.C.M."/>
            <person name="Besteiro S."/>
            <person name="Sicheritz-Ponten T."/>
            <person name="Noel C.J."/>
            <person name="Dacks J.B."/>
            <person name="Foster P.G."/>
            <person name="Simillion C."/>
            <person name="Van de Peer Y."/>
            <person name="Miranda-Saavedra D."/>
            <person name="Barton G.J."/>
            <person name="Westrop G.D."/>
            <person name="Mueller S."/>
            <person name="Dessi D."/>
            <person name="Fiori P.L."/>
            <person name="Ren Q."/>
            <person name="Paulsen I."/>
            <person name="Zhang H."/>
            <person name="Bastida-Corcuera F.D."/>
            <person name="Simoes-Barbosa A."/>
            <person name="Brown M.T."/>
            <person name="Hayes R.D."/>
            <person name="Mukherjee M."/>
            <person name="Okumura C.Y."/>
            <person name="Schneider R."/>
            <person name="Smith A.J."/>
            <person name="Vanacova S."/>
            <person name="Villalvazo M."/>
            <person name="Haas B.J."/>
            <person name="Pertea M."/>
            <person name="Feldblyum T.V."/>
            <person name="Utterback T.R."/>
            <person name="Shu C.L."/>
            <person name="Osoegawa K."/>
            <person name="de Jong P.J."/>
            <person name="Hrdy I."/>
            <person name="Horvathova L."/>
            <person name="Zubacova Z."/>
            <person name="Dolezal P."/>
            <person name="Malik S.B."/>
            <person name="Logsdon J.M. Jr."/>
            <person name="Henze K."/>
            <person name="Gupta A."/>
            <person name="Wang C.C."/>
            <person name="Dunne R.L."/>
            <person name="Upcroft J.A."/>
            <person name="Upcroft P."/>
            <person name="White O."/>
            <person name="Salzberg S.L."/>
            <person name="Tang P."/>
            <person name="Chiu C.-H."/>
            <person name="Lee Y.-S."/>
            <person name="Embley T.M."/>
            <person name="Coombs G.H."/>
            <person name="Mottram J.C."/>
            <person name="Tachezy J."/>
            <person name="Fraser-Liggett C.M."/>
            <person name="Johnson P.J."/>
        </authorList>
    </citation>
    <scope>NUCLEOTIDE SEQUENCE [LARGE SCALE GENOMIC DNA]</scope>
    <source>
        <strain evidence="2">G3</strain>
    </source>
</reference>
<dbReference type="AlphaFoldDB" id="A2FL61"/>
<dbReference type="EMBL" id="DS113862">
    <property type="protein sequence ID" value="EAX94350.1"/>
    <property type="molecule type" value="Genomic_DNA"/>
</dbReference>
<feature type="region of interest" description="Disordered" evidence="1">
    <location>
        <begin position="474"/>
        <end position="500"/>
    </location>
</feature>
<dbReference type="Proteomes" id="UP000001542">
    <property type="component" value="Unassembled WGS sequence"/>
</dbReference>
<dbReference type="KEGG" id="tva:4752083"/>
<accession>A2FL61</accession>
<dbReference type="InParanoid" id="A2FL61"/>
<evidence type="ECO:0000313" key="3">
    <source>
        <dbReference type="Proteomes" id="UP000001542"/>
    </source>
</evidence>
<dbReference type="VEuPathDB" id="TrichDB:TVAGG3_0426990"/>
<feature type="region of interest" description="Disordered" evidence="1">
    <location>
        <begin position="507"/>
        <end position="526"/>
    </location>
</feature>
<feature type="compositionally biased region" description="Polar residues" evidence="1">
    <location>
        <begin position="474"/>
        <end position="493"/>
    </location>
</feature>
<name>A2FL61_TRIV3</name>
<proteinExistence type="predicted"/>
<dbReference type="RefSeq" id="XP_001307280.1">
    <property type="nucleotide sequence ID" value="XM_001307279.1"/>
</dbReference>
<evidence type="ECO:0000256" key="1">
    <source>
        <dbReference type="SAM" id="MobiDB-lite"/>
    </source>
</evidence>
<gene>
    <name evidence="2" type="ORF">TVAG_488890</name>
</gene>
<dbReference type="VEuPathDB" id="TrichDB:TVAG_488890"/>